<dbReference type="SUPFAM" id="SSF46458">
    <property type="entry name" value="Globin-like"/>
    <property type="match status" value="1"/>
</dbReference>
<dbReference type="GO" id="GO:0019825">
    <property type="term" value="F:oxygen binding"/>
    <property type="evidence" value="ECO:0007669"/>
    <property type="project" value="InterPro"/>
</dbReference>
<dbReference type="InterPro" id="IPR012292">
    <property type="entry name" value="Globin/Proto"/>
</dbReference>
<evidence type="ECO:0000313" key="2">
    <source>
        <dbReference type="Proteomes" id="UP000310754"/>
    </source>
</evidence>
<protein>
    <submittedName>
        <fullName evidence="1">Globin</fullName>
    </submittedName>
</protein>
<gene>
    <name evidence="1" type="ORF">E6C51_13600</name>
</gene>
<dbReference type="AlphaFoldDB" id="A0A4S3ZTF5"/>
<sequence length="155" mass="17038">MQDNLKGRAANRADIQARAIQDMAAMGVDAAFIDQLVDRFYGNIQKHPALGPVFEQKLAGAWDAHLVKMKNFWAAIAFKTGAYGGKPVQAHMSVSGMTPDLFVQWLALFSKTLDSIAPTPEAHAWFMASAERIARSLTLALFYNPAMDDPALRKT</sequence>
<dbReference type="EMBL" id="SSOA01000007">
    <property type="protein sequence ID" value="THF48913.1"/>
    <property type="molecule type" value="Genomic_DNA"/>
</dbReference>
<reference evidence="1 2" key="1">
    <citation type="submission" date="2019-04" db="EMBL/GenBank/DDBJ databases">
        <title>Rhizobium terrae sp. nov., isolated from a paddy soil.</title>
        <authorList>
            <person name="Lin S.-Y."/>
            <person name="Hameed A."/>
            <person name="Huang H.-I."/>
            <person name="Young C.-C."/>
        </authorList>
    </citation>
    <scope>NUCLEOTIDE SEQUENCE [LARGE SCALE GENOMIC DNA]</scope>
    <source>
        <strain evidence="1 2">CC-HIH110</strain>
    </source>
</reference>
<dbReference type="Gene3D" id="1.10.490.10">
    <property type="entry name" value="Globins"/>
    <property type="match status" value="1"/>
</dbReference>
<comment type="caution">
    <text evidence="1">The sequence shown here is derived from an EMBL/GenBank/DDBJ whole genome shotgun (WGS) entry which is preliminary data.</text>
</comment>
<name>A0A4S3ZTF5_9HYPH</name>
<dbReference type="GO" id="GO:0020037">
    <property type="term" value="F:heme binding"/>
    <property type="evidence" value="ECO:0007669"/>
    <property type="project" value="InterPro"/>
</dbReference>
<dbReference type="Proteomes" id="UP000310754">
    <property type="component" value="Unassembled WGS sequence"/>
</dbReference>
<dbReference type="InterPro" id="IPR009050">
    <property type="entry name" value="Globin-like_sf"/>
</dbReference>
<accession>A0A4S3ZTF5</accession>
<dbReference type="CDD" id="cd08916">
    <property type="entry name" value="TrHb3_P"/>
    <property type="match status" value="1"/>
</dbReference>
<proteinExistence type="predicted"/>
<evidence type="ECO:0000313" key="1">
    <source>
        <dbReference type="EMBL" id="THF48913.1"/>
    </source>
</evidence>
<organism evidence="1 2">
    <name type="scientific">Allorhizobium terrae</name>
    <dbReference type="NCBI Taxonomy" id="1848972"/>
    <lineage>
        <taxon>Bacteria</taxon>
        <taxon>Pseudomonadati</taxon>
        <taxon>Pseudomonadota</taxon>
        <taxon>Alphaproteobacteria</taxon>
        <taxon>Hyphomicrobiales</taxon>
        <taxon>Rhizobiaceae</taxon>
        <taxon>Rhizobium/Agrobacterium group</taxon>
        <taxon>Allorhizobium</taxon>
    </lineage>
</organism>
<dbReference type="RefSeq" id="WP_190236364.1">
    <property type="nucleotide sequence ID" value="NZ_SSOA01000007.1"/>
</dbReference>
<keyword evidence="2" id="KW-1185">Reference proteome</keyword>